<dbReference type="InterPro" id="IPR001387">
    <property type="entry name" value="Cro/C1-type_HTH"/>
</dbReference>
<evidence type="ECO:0008006" key="3">
    <source>
        <dbReference type="Google" id="ProtNLM"/>
    </source>
</evidence>
<reference evidence="1 2" key="1">
    <citation type="journal article" date="2011" name="Microbiology">
        <title>Transcriptome response to different carbon sources in Acetobacter aceti.</title>
        <authorList>
            <person name="Sakurai K."/>
            <person name="Arai H."/>
            <person name="Ishii M."/>
            <person name="Igarashi Y."/>
        </authorList>
    </citation>
    <scope>NUCLEOTIDE SEQUENCE [LARGE SCALE GENOMIC DNA]</scope>
    <source>
        <strain evidence="1 2">NBRC 14818</strain>
    </source>
</reference>
<sequence>MMTKQEFAEALTALHWSQRGLAEILNTHPTTVRRWANGQQDLPDAVTQWLNELKRVLVEKPRPSGWEIPNNSVENDDFLTAVIPKYTESLVGWFKFVSRKNGLHVHDFPEISDVVLRIENSKNSILELSHPHVDSEKRIATYWLKPPLSNSHGSSCIILRPEGASLNWYEWVLRTVDADGDTDEQDRVCDYFLPPEKRREYLINFINEIFSVNGI</sequence>
<protein>
    <recommendedName>
        <fullName evidence="3">HTH cro/C1-type domain-containing protein</fullName>
    </recommendedName>
</protein>
<dbReference type="Gene3D" id="1.10.260.40">
    <property type="entry name" value="lambda repressor-like DNA-binding domains"/>
    <property type="match status" value="1"/>
</dbReference>
<keyword evidence="2" id="KW-1185">Reference proteome</keyword>
<gene>
    <name evidence="1" type="ORF">EMQ_0014</name>
</gene>
<proteinExistence type="predicted"/>
<evidence type="ECO:0000313" key="1">
    <source>
        <dbReference type="EMBL" id="BCK74408.1"/>
    </source>
</evidence>
<dbReference type="AlphaFoldDB" id="A0AB33IBI3"/>
<dbReference type="GO" id="GO:0003677">
    <property type="term" value="F:DNA binding"/>
    <property type="evidence" value="ECO:0007669"/>
    <property type="project" value="InterPro"/>
</dbReference>
<dbReference type="CDD" id="cd00093">
    <property type="entry name" value="HTH_XRE"/>
    <property type="match status" value="1"/>
</dbReference>
<dbReference type="InterPro" id="IPR010982">
    <property type="entry name" value="Lambda_DNA-bd_dom_sf"/>
</dbReference>
<dbReference type="Proteomes" id="UP000516424">
    <property type="component" value="Chromosome"/>
</dbReference>
<accession>A0AB33IBI3</accession>
<dbReference type="RefSeq" id="WP_035349753.1">
    <property type="nucleotide sequence ID" value="NZ_AP023410.1"/>
</dbReference>
<organism evidence="1 2">
    <name type="scientific">Acetobacter aceti NBRC 14818</name>
    <dbReference type="NCBI Taxonomy" id="887700"/>
    <lineage>
        <taxon>Bacteria</taxon>
        <taxon>Pseudomonadati</taxon>
        <taxon>Pseudomonadota</taxon>
        <taxon>Alphaproteobacteria</taxon>
        <taxon>Acetobacterales</taxon>
        <taxon>Acetobacteraceae</taxon>
        <taxon>Acetobacter</taxon>
        <taxon>Acetobacter subgen. Acetobacter</taxon>
    </lineage>
</organism>
<name>A0AB33IBI3_ACEAC</name>
<evidence type="ECO:0000313" key="2">
    <source>
        <dbReference type="Proteomes" id="UP000516424"/>
    </source>
</evidence>
<dbReference type="EMBL" id="AP023410">
    <property type="protein sequence ID" value="BCK74408.1"/>
    <property type="molecule type" value="Genomic_DNA"/>
</dbReference>
<dbReference type="SUPFAM" id="SSF47413">
    <property type="entry name" value="lambda repressor-like DNA-binding domains"/>
    <property type="match status" value="1"/>
</dbReference>